<dbReference type="EMBL" id="MDTU01000001">
    <property type="protein sequence ID" value="ODN42634.1"/>
    <property type="molecule type" value="Genomic_DNA"/>
</dbReference>
<accession>A0ABX3A181</accession>
<protein>
    <recommendedName>
        <fullName evidence="2">Sucrose phosphatase-like domain-containing protein</fullName>
    </recommendedName>
</protein>
<evidence type="ECO:0000313" key="3">
    <source>
        <dbReference type="EMBL" id="ODN42634.1"/>
    </source>
</evidence>
<organism evidence="3 4">
    <name type="scientific">Piscirickettsia litoralis</name>
    <dbReference type="NCBI Taxonomy" id="1891921"/>
    <lineage>
        <taxon>Bacteria</taxon>
        <taxon>Pseudomonadati</taxon>
        <taxon>Pseudomonadota</taxon>
        <taxon>Gammaproteobacteria</taxon>
        <taxon>Thiotrichales</taxon>
        <taxon>Piscirickettsiaceae</taxon>
        <taxon>Piscirickettsia</taxon>
    </lineage>
</organism>
<sequence>MFYLALFLAHLSNTSLIIYKQKNYTLLPHFIASSYGSEIHYYSQDELILDPNWDRQFPSHDQVEENLTQFINQVKAAGLELSYQGPWQQTHYKRSFFLSRENHSEQQVQHILSQYCPKYKLDFNLSHANPDNGDPGLSYDVDFFPRGCGKDKIVHYLCNKFSTDSENTLAFGDSGNDIAMLQAVKHGYLVANATAEAKQKHPNHLNKTFTQGIYQGLLKHYP</sequence>
<reference evidence="3 4" key="1">
    <citation type="submission" date="2016-08" db="EMBL/GenBank/DDBJ databases">
        <title>Draft genome sequence of Candidatus Piscirickettsia litoralis, from seawater.</title>
        <authorList>
            <person name="Wan X."/>
            <person name="Lee A.J."/>
            <person name="Hou S."/>
            <person name="Donachie S.P."/>
        </authorList>
    </citation>
    <scope>NUCLEOTIDE SEQUENCE [LARGE SCALE GENOMIC DNA]</scope>
    <source>
        <strain evidence="3 4">Y2</strain>
    </source>
</reference>
<feature type="domain" description="Sucrose phosphatase-like" evidence="2">
    <location>
        <begin position="25"/>
        <end position="221"/>
    </location>
</feature>
<dbReference type="InterPro" id="IPR023214">
    <property type="entry name" value="HAD_sf"/>
</dbReference>
<evidence type="ECO:0000256" key="1">
    <source>
        <dbReference type="ARBA" id="ARBA00022801"/>
    </source>
</evidence>
<dbReference type="InterPro" id="IPR036412">
    <property type="entry name" value="HAD-like_sf"/>
</dbReference>
<dbReference type="PANTHER" id="PTHR10000:SF57">
    <property type="entry name" value="KANOSAMINE-6-PHOSPHATE PHOSPHATASE"/>
    <property type="match status" value="1"/>
</dbReference>
<dbReference type="Gene3D" id="3.30.70.1410">
    <property type="entry name" value="yhjk (haloacid dehalogenase-like hydrolase protein) domain"/>
    <property type="match status" value="1"/>
</dbReference>
<keyword evidence="1" id="KW-0378">Hydrolase</keyword>
<proteinExistence type="predicted"/>
<dbReference type="SUPFAM" id="SSF56784">
    <property type="entry name" value="HAD-like"/>
    <property type="match status" value="1"/>
</dbReference>
<comment type="caution">
    <text evidence="3">The sequence shown here is derived from an EMBL/GenBank/DDBJ whole genome shotgun (WGS) entry which is preliminary data.</text>
</comment>
<dbReference type="Pfam" id="PF05116">
    <property type="entry name" value="S6PP"/>
    <property type="match status" value="1"/>
</dbReference>
<gene>
    <name evidence="3" type="ORF">BGC07_06480</name>
</gene>
<dbReference type="InterPro" id="IPR006379">
    <property type="entry name" value="HAD-SF_hydro_IIB"/>
</dbReference>
<dbReference type="Gene3D" id="3.40.50.1000">
    <property type="entry name" value="HAD superfamily/HAD-like"/>
    <property type="match status" value="1"/>
</dbReference>
<keyword evidence="4" id="KW-1185">Reference proteome</keyword>
<dbReference type="PANTHER" id="PTHR10000">
    <property type="entry name" value="PHOSPHOSERINE PHOSPHATASE"/>
    <property type="match status" value="1"/>
</dbReference>
<dbReference type="Proteomes" id="UP000094329">
    <property type="component" value="Unassembled WGS sequence"/>
</dbReference>
<evidence type="ECO:0000313" key="4">
    <source>
        <dbReference type="Proteomes" id="UP000094329"/>
    </source>
</evidence>
<dbReference type="NCBIfam" id="TIGR01484">
    <property type="entry name" value="HAD-SF-IIB"/>
    <property type="match status" value="1"/>
</dbReference>
<evidence type="ECO:0000259" key="2">
    <source>
        <dbReference type="Pfam" id="PF05116"/>
    </source>
</evidence>
<dbReference type="RefSeq" id="WP_069312430.1">
    <property type="nucleotide sequence ID" value="NZ_MDTU01000001.1"/>
</dbReference>
<name>A0ABX3A181_9GAMM</name>
<dbReference type="InterPro" id="IPR006380">
    <property type="entry name" value="SPP-like_dom"/>
</dbReference>